<feature type="transmembrane region" description="Helical" evidence="5">
    <location>
        <begin position="125"/>
        <end position="144"/>
    </location>
</feature>
<evidence type="ECO:0000256" key="1">
    <source>
        <dbReference type="ARBA" id="ARBA00004141"/>
    </source>
</evidence>
<dbReference type="Proteomes" id="UP000035642">
    <property type="component" value="Unassembled WGS sequence"/>
</dbReference>
<organism evidence="7 8">
    <name type="scientific">Angiostrongylus cantonensis</name>
    <name type="common">Rat lungworm</name>
    <dbReference type="NCBI Taxonomy" id="6313"/>
    <lineage>
        <taxon>Eukaryota</taxon>
        <taxon>Metazoa</taxon>
        <taxon>Ecdysozoa</taxon>
        <taxon>Nematoda</taxon>
        <taxon>Chromadorea</taxon>
        <taxon>Rhabditida</taxon>
        <taxon>Rhabditina</taxon>
        <taxon>Rhabditomorpha</taxon>
        <taxon>Strongyloidea</taxon>
        <taxon>Metastrongylidae</taxon>
        <taxon>Angiostrongylus</taxon>
    </lineage>
</organism>
<proteinExistence type="predicted"/>
<feature type="transmembrane region" description="Helical" evidence="5">
    <location>
        <begin position="61"/>
        <end position="82"/>
    </location>
</feature>
<keyword evidence="7" id="KW-1185">Reference proteome</keyword>
<dbReference type="Pfam" id="PF01490">
    <property type="entry name" value="Aa_trans"/>
    <property type="match status" value="1"/>
</dbReference>
<evidence type="ECO:0000256" key="5">
    <source>
        <dbReference type="SAM" id="Phobius"/>
    </source>
</evidence>
<dbReference type="GO" id="GO:0005774">
    <property type="term" value="C:vacuolar membrane"/>
    <property type="evidence" value="ECO:0007669"/>
    <property type="project" value="TreeGrafter"/>
</dbReference>
<reference evidence="7" key="1">
    <citation type="submission" date="2012-09" db="EMBL/GenBank/DDBJ databases">
        <authorList>
            <person name="Martin A.A."/>
        </authorList>
    </citation>
    <scope>NUCLEOTIDE SEQUENCE</scope>
</reference>
<feature type="transmembrane region" description="Helical" evidence="5">
    <location>
        <begin position="34"/>
        <end position="55"/>
    </location>
</feature>
<comment type="subcellular location">
    <subcellularLocation>
        <location evidence="1">Membrane</location>
        <topology evidence="1">Multi-pass membrane protein</topology>
    </subcellularLocation>
</comment>
<dbReference type="GO" id="GO:0015179">
    <property type="term" value="F:L-amino acid transmembrane transporter activity"/>
    <property type="evidence" value="ECO:0007669"/>
    <property type="project" value="TreeGrafter"/>
</dbReference>
<dbReference type="PANTHER" id="PTHR22950">
    <property type="entry name" value="AMINO ACID TRANSPORTER"/>
    <property type="match status" value="1"/>
</dbReference>
<dbReference type="WBParaSite" id="ACAC_0000370701-mRNA-1">
    <property type="protein sequence ID" value="ACAC_0000370701-mRNA-1"/>
    <property type="gene ID" value="ACAC_0000370701"/>
</dbReference>
<keyword evidence="4 5" id="KW-0472">Membrane</keyword>
<evidence type="ECO:0000256" key="4">
    <source>
        <dbReference type="ARBA" id="ARBA00023136"/>
    </source>
</evidence>
<keyword evidence="2 5" id="KW-0812">Transmembrane</keyword>
<evidence type="ECO:0000256" key="2">
    <source>
        <dbReference type="ARBA" id="ARBA00022692"/>
    </source>
</evidence>
<evidence type="ECO:0000256" key="3">
    <source>
        <dbReference type="ARBA" id="ARBA00022989"/>
    </source>
</evidence>
<dbReference type="InterPro" id="IPR013057">
    <property type="entry name" value="AA_transpt_TM"/>
</dbReference>
<keyword evidence="3 5" id="KW-1133">Transmembrane helix</keyword>
<name>A0A0K0D0W2_ANGCA</name>
<protein>
    <submittedName>
        <fullName evidence="8">Aa_trans domain-containing protein</fullName>
    </submittedName>
</protein>
<dbReference type="AlphaFoldDB" id="A0A0K0D0W2"/>
<sequence length="242" mass="27172">MSNAKVSDLTFEPVAAKRQKDAVMSRKKGISANLTLVNFLKGMIGPGCFSLPLAFREAGLWAGFVLVFITGALTCFCMLKIVRCSQFLTSQNPNSQSLNYAETADKAFKQSFGVIRNYGHIARRFVNIGVSSLVLGICAIYYIFVVDHTKEERVKFMKEYYTVQSAFMFRSPHKRQANDGEDNASIMLMEAMDIKQQVTNFSNNFMNHKCLSRNDPLTAPLVGIYGFDRTGLNITYFSNDLI</sequence>
<reference evidence="8" key="2">
    <citation type="submission" date="2017-02" db="UniProtKB">
        <authorList>
            <consortium name="WormBaseParasite"/>
        </authorList>
    </citation>
    <scope>IDENTIFICATION</scope>
</reference>
<feature type="domain" description="Amino acid transporter transmembrane" evidence="6">
    <location>
        <begin position="29"/>
        <end position="151"/>
    </location>
</feature>
<dbReference type="PANTHER" id="PTHR22950:SF193">
    <property type="entry name" value="AMINO ACID TRANSPORTER TRANSMEMBRANE DOMAIN-CONTAINING PROTEIN"/>
    <property type="match status" value="1"/>
</dbReference>
<dbReference type="STRING" id="6313.A0A0K0D0W2"/>
<accession>A0A0K0D0W2</accession>
<evidence type="ECO:0000313" key="8">
    <source>
        <dbReference type="WBParaSite" id="ACAC_0000370701-mRNA-1"/>
    </source>
</evidence>
<evidence type="ECO:0000313" key="7">
    <source>
        <dbReference type="Proteomes" id="UP000035642"/>
    </source>
</evidence>
<evidence type="ECO:0000259" key="6">
    <source>
        <dbReference type="Pfam" id="PF01490"/>
    </source>
</evidence>